<accession>A0ABU7J8H5</accession>
<comment type="caution">
    <text evidence="2">The sequence shown here is derived from an EMBL/GenBank/DDBJ whole genome shotgun (WGS) entry which is preliminary data.</text>
</comment>
<dbReference type="Proteomes" id="UP001336314">
    <property type="component" value="Unassembled WGS sequence"/>
</dbReference>
<evidence type="ECO:0000259" key="1">
    <source>
        <dbReference type="Pfam" id="PF00497"/>
    </source>
</evidence>
<dbReference type="Gene3D" id="3.40.190.10">
    <property type="entry name" value="Periplasmic binding protein-like II"/>
    <property type="match status" value="2"/>
</dbReference>
<dbReference type="PANTHER" id="PTHR38834">
    <property type="entry name" value="PERIPLASMIC SUBSTRATE BINDING PROTEIN FAMILY 3"/>
    <property type="match status" value="1"/>
</dbReference>
<dbReference type="RefSeq" id="WP_330129896.1">
    <property type="nucleotide sequence ID" value="NZ_JAUHLI010000017.1"/>
</dbReference>
<evidence type="ECO:0000313" key="3">
    <source>
        <dbReference type="Proteomes" id="UP001336314"/>
    </source>
</evidence>
<name>A0ABU7J8H5_9GAMM</name>
<organism evidence="2 3">
    <name type="scientific">Alkalimonas cellulosilytica</name>
    <dbReference type="NCBI Taxonomy" id="3058395"/>
    <lineage>
        <taxon>Bacteria</taxon>
        <taxon>Pseudomonadati</taxon>
        <taxon>Pseudomonadota</taxon>
        <taxon>Gammaproteobacteria</taxon>
        <taxon>Alkalimonas</taxon>
    </lineage>
</organism>
<dbReference type="EMBL" id="JAUHLI010000017">
    <property type="protein sequence ID" value="MEE2002851.1"/>
    <property type="molecule type" value="Genomic_DNA"/>
</dbReference>
<dbReference type="PANTHER" id="PTHR38834:SF3">
    <property type="entry name" value="SOLUTE-BINDING PROTEIN FAMILY 3_N-TERMINAL DOMAIN-CONTAINING PROTEIN"/>
    <property type="match status" value="1"/>
</dbReference>
<dbReference type="SUPFAM" id="SSF53850">
    <property type="entry name" value="Periplasmic binding protein-like II"/>
    <property type="match status" value="1"/>
</dbReference>
<evidence type="ECO:0000313" key="2">
    <source>
        <dbReference type="EMBL" id="MEE2002851.1"/>
    </source>
</evidence>
<keyword evidence="3" id="KW-1185">Reference proteome</keyword>
<gene>
    <name evidence="2" type="ORF">QWY20_15425</name>
</gene>
<proteinExistence type="predicted"/>
<sequence length="247" mass="28406">MRWWLFVACFSSALGAAEPAAKEIRLYTEHLPPYSYLHGDTVDGINVELMRLLCQRAELSCRIELLPWRRAFDNAQQQPYSGVFSTSRTEERESLFQWVGPIASDWGYLFRLKGRSDVNPTNLEEAKAYRLAVARGDVYESYFKRHGFEYGVNMLDFTTKPEPVPLFLAKRVDLLVGSPRSVRSWLQQYGAPEDSAEALFKLRNVGDNYLALHPDFPAELTARLQQELELLRVQGVIQALIEQYTHQ</sequence>
<dbReference type="InterPro" id="IPR001638">
    <property type="entry name" value="Solute-binding_3/MltF_N"/>
</dbReference>
<protein>
    <submittedName>
        <fullName evidence="2">Transporter substrate-binding domain-containing protein</fullName>
    </submittedName>
</protein>
<feature type="domain" description="Solute-binding protein family 3/N-terminal" evidence="1">
    <location>
        <begin position="29"/>
        <end position="245"/>
    </location>
</feature>
<reference evidence="2 3" key="1">
    <citation type="submission" date="2023-07" db="EMBL/GenBank/DDBJ databases">
        <title>Alkalimonas sp., MEB108 novel, alkaliphilic bacterium isolated from Lonar Lake, India.</title>
        <authorList>
            <person name="Joshi A."/>
            <person name="Thite S."/>
        </authorList>
    </citation>
    <scope>NUCLEOTIDE SEQUENCE [LARGE SCALE GENOMIC DNA]</scope>
    <source>
        <strain evidence="2 3">MEB108</strain>
    </source>
</reference>
<dbReference type="Pfam" id="PF00497">
    <property type="entry name" value="SBP_bac_3"/>
    <property type="match status" value="1"/>
</dbReference>